<dbReference type="GO" id="GO:0008643">
    <property type="term" value="P:carbohydrate transport"/>
    <property type="evidence" value="ECO:0007669"/>
    <property type="project" value="InterPro"/>
</dbReference>
<feature type="transmembrane region" description="Helical" evidence="1">
    <location>
        <begin position="82"/>
        <end position="100"/>
    </location>
</feature>
<keyword evidence="1" id="KW-1133">Transmembrane helix</keyword>
<evidence type="ECO:0000313" key="3">
    <source>
        <dbReference type="Proteomes" id="UP000254807"/>
    </source>
</evidence>
<sequence length="458" mass="50774">MERKFGLRDKIGYMFGDFGNDFTFIFASSFLMIFYTKVLGISGAAVGTLFLVARFIDAVTDVTMGRIVDRSKATKQGKFKPWILRMSGPVALVSFLMYQTSMISASMSVKVVYMYVTYILWGSIFYTSINIPYGSMASAITSITEERTMLSTFRNVGATLASLVIGVLTPLFIYTRDDSGAQIVRGGSTFTIVAGIFSICALICYLICYKLTTERVRIDQSQFKVSLLKSLKGLVKNRALLSIIGAAIFLLLAQLLIMSMNNYVFPDYYNDAQGIVLMNFINPILVLIVVSPLTLFLSKKYGKKEVASVGMFFSAIVYLILFLIKTSNMYVFLILSSVGYMGLGVFNTVIWANITDVIDDQEVKSDQREDGTVYAVYSFARKIGQALAGGVGGWTLSIIGYDSLANVQTGDVLEKLYNASTLIPSISFLIVGLILFFLYPLSKDKVLENCELLKQKHK</sequence>
<protein>
    <submittedName>
        <fullName evidence="2">Transporter, major facilitator family protein</fullName>
    </submittedName>
</protein>
<feature type="transmembrane region" description="Helical" evidence="1">
    <location>
        <begin position="112"/>
        <end position="133"/>
    </location>
</feature>
<feature type="transmembrane region" description="Helical" evidence="1">
    <location>
        <begin position="306"/>
        <end position="324"/>
    </location>
</feature>
<evidence type="ECO:0000313" key="2">
    <source>
        <dbReference type="EMBL" id="STD82179.1"/>
    </source>
</evidence>
<evidence type="ECO:0000256" key="1">
    <source>
        <dbReference type="SAM" id="Phobius"/>
    </source>
</evidence>
<dbReference type="NCBIfam" id="TIGR00792">
    <property type="entry name" value="gph"/>
    <property type="match status" value="1"/>
</dbReference>
<keyword evidence="1" id="KW-0812">Transmembrane</keyword>
<dbReference type="Gene3D" id="1.20.1250.20">
    <property type="entry name" value="MFS general substrate transporter like domains"/>
    <property type="match status" value="2"/>
</dbReference>
<dbReference type="PANTHER" id="PTHR11328:SF24">
    <property type="entry name" value="MAJOR FACILITATOR SUPERFAMILY (MFS) PROFILE DOMAIN-CONTAINING PROTEIN"/>
    <property type="match status" value="1"/>
</dbReference>
<feature type="transmembrane region" description="Helical" evidence="1">
    <location>
        <begin position="330"/>
        <end position="354"/>
    </location>
</feature>
<dbReference type="OrthoDB" id="9764596at2"/>
<feature type="transmembrane region" description="Helical" evidence="1">
    <location>
        <begin position="280"/>
        <end position="297"/>
    </location>
</feature>
<feature type="transmembrane region" description="Helical" evidence="1">
    <location>
        <begin position="153"/>
        <end position="174"/>
    </location>
</feature>
<feature type="transmembrane region" description="Helical" evidence="1">
    <location>
        <begin position="186"/>
        <end position="208"/>
    </location>
</feature>
<dbReference type="CDD" id="cd17332">
    <property type="entry name" value="MFS_MelB_like"/>
    <property type="match status" value="1"/>
</dbReference>
<gene>
    <name evidence="2" type="primary">uidB_1</name>
    <name evidence="2" type="ORF">NCTC12360_00599</name>
</gene>
<feature type="transmembrane region" description="Helical" evidence="1">
    <location>
        <begin position="421"/>
        <end position="439"/>
    </location>
</feature>
<feature type="transmembrane region" description="Helical" evidence="1">
    <location>
        <begin position="383"/>
        <end position="401"/>
    </location>
</feature>
<dbReference type="GO" id="GO:0015293">
    <property type="term" value="F:symporter activity"/>
    <property type="evidence" value="ECO:0007669"/>
    <property type="project" value="InterPro"/>
</dbReference>
<feature type="transmembrane region" description="Helical" evidence="1">
    <location>
        <begin position="12"/>
        <end position="35"/>
    </location>
</feature>
<dbReference type="AlphaFoldDB" id="A0A376H1Y2"/>
<dbReference type="InterPro" id="IPR036259">
    <property type="entry name" value="MFS_trans_sf"/>
</dbReference>
<dbReference type="InterPro" id="IPR001927">
    <property type="entry name" value="Na/Gal_symport"/>
</dbReference>
<dbReference type="GO" id="GO:0006814">
    <property type="term" value="P:sodium ion transport"/>
    <property type="evidence" value="ECO:0007669"/>
    <property type="project" value="InterPro"/>
</dbReference>
<feature type="transmembrane region" description="Helical" evidence="1">
    <location>
        <begin position="41"/>
        <end position="62"/>
    </location>
</feature>
<dbReference type="EMBL" id="UFYW01000001">
    <property type="protein sequence ID" value="STD82179.1"/>
    <property type="molecule type" value="Genomic_DNA"/>
</dbReference>
<proteinExistence type="predicted"/>
<keyword evidence="3" id="KW-1185">Reference proteome</keyword>
<keyword evidence="1" id="KW-0472">Membrane</keyword>
<dbReference type="RefSeq" id="WP_060814746.1">
    <property type="nucleotide sequence ID" value="NZ_JARPZP010000034.1"/>
</dbReference>
<dbReference type="SUPFAM" id="SSF103473">
    <property type="entry name" value="MFS general substrate transporter"/>
    <property type="match status" value="1"/>
</dbReference>
<dbReference type="Proteomes" id="UP000254807">
    <property type="component" value="Unassembled WGS sequence"/>
</dbReference>
<reference evidence="2 3" key="1">
    <citation type="submission" date="2018-06" db="EMBL/GenBank/DDBJ databases">
        <authorList>
            <consortium name="Pathogen Informatics"/>
            <person name="Doyle S."/>
        </authorList>
    </citation>
    <scope>NUCLEOTIDE SEQUENCE [LARGE SCALE GENOMIC DNA]</scope>
    <source>
        <strain evidence="2 3">NCTC12360</strain>
    </source>
</reference>
<name>A0A376H1Y2_ENTGA</name>
<accession>A0A376H1Y2</accession>
<dbReference type="GO" id="GO:0005886">
    <property type="term" value="C:plasma membrane"/>
    <property type="evidence" value="ECO:0007669"/>
    <property type="project" value="TreeGrafter"/>
</dbReference>
<organism evidence="2 3">
    <name type="scientific">Enterococcus gallinarum</name>
    <dbReference type="NCBI Taxonomy" id="1353"/>
    <lineage>
        <taxon>Bacteria</taxon>
        <taxon>Bacillati</taxon>
        <taxon>Bacillota</taxon>
        <taxon>Bacilli</taxon>
        <taxon>Lactobacillales</taxon>
        <taxon>Enterococcaceae</taxon>
        <taxon>Enterococcus</taxon>
    </lineage>
</organism>
<dbReference type="PANTHER" id="PTHR11328">
    <property type="entry name" value="MAJOR FACILITATOR SUPERFAMILY DOMAIN-CONTAINING PROTEIN"/>
    <property type="match status" value="1"/>
</dbReference>
<dbReference type="InterPro" id="IPR039672">
    <property type="entry name" value="MFS_2"/>
</dbReference>
<dbReference type="Pfam" id="PF13347">
    <property type="entry name" value="MFS_2"/>
    <property type="match status" value="1"/>
</dbReference>
<feature type="transmembrane region" description="Helical" evidence="1">
    <location>
        <begin position="239"/>
        <end position="260"/>
    </location>
</feature>